<dbReference type="Proteomes" id="UP000028186">
    <property type="component" value="Chromosome I"/>
</dbReference>
<reference evidence="3" key="1">
    <citation type="journal article" date="2014" name="BMC Genomics">
        <title>Genome sequencing of two Neorhizobium galegae strains reveals a noeT gene responsible for the unusual acetylation of the nodulation factors.</title>
        <authorList>
            <person name="Osterman J."/>
            <person name="Marsh J."/>
            <person name="Laine P.K."/>
            <person name="Zeng Z."/>
            <person name="Alatalo E."/>
            <person name="Sullivan J.T."/>
            <person name="Young J.P."/>
            <person name="Thomas-Oates J."/>
            <person name="Paulin L."/>
            <person name="Lindstrom K."/>
        </authorList>
    </citation>
    <scope>NUCLEOTIDE SEQUENCE [LARGE SCALE GENOMIC DNA]</scope>
    <source>
        <strain evidence="3">HAMBI 1141</strain>
    </source>
</reference>
<dbReference type="KEGG" id="ngl:RG1141_CH14680"/>
<sequence>MTGSPGGSGHLSVTGRSQHRPDECRAADTGRGGEEHQQESETAPSCKLVSARLIVGVDAMGGRRAMWLGAGSTEPQPVSLVPRVQVSRLHGPRIHGDRASASSTVIAIGNLRPEASERPVREPLRPLFSKMFSKSSGVTHRKQQRRLFEAIRFLKKPWAARCESPGARRRDSSRP</sequence>
<proteinExistence type="predicted"/>
<dbReference type="EMBL" id="HG938355">
    <property type="protein sequence ID" value="CDN53815.1"/>
    <property type="molecule type" value="Genomic_DNA"/>
</dbReference>
<feature type="compositionally biased region" description="Basic and acidic residues" evidence="1">
    <location>
        <begin position="19"/>
        <end position="39"/>
    </location>
</feature>
<dbReference type="AlphaFoldDB" id="A0A068T8V8"/>
<accession>A0A068T8V8</accession>
<evidence type="ECO:0000313" key="2">
    <source>
        <dbReference type="EMBL" id="CDN53815.1"/>
    </source>
</evidence>
<evidence type="ECO:0000256" key="1">
    <source>
        <dbReference type="SAM" id="MobiDB-lite"/>
    </source>
</evidence>
<organism evidence="2 3">
    <name type="scientific">Neorhizobium galegae bv. officinalis bv. officinalis str. HAMBI 1141</name>
    <dbReference type="NCBI Taxonomy" id="1028801"/>
    <lineage>
        <taxon>Bacteria</taxon>
        <taxon>Pseudomonadati</taxon>
        <taxon>Pseudomonadota</taxon>
        <taxon>Alphaproteobacteria</taxon>
        <taxon>Hyphomicrobiales</taxon>
        <taxon>Rhizobiaceae</taxon>
        <taxon>Rhizobium/Agrobacterium group</taxon>
        <taxon>Neorhizobium</taxon>
    </lineage>
</organism>
<feature type="region of interest" description="Disordered" evidence="1">
    <location>
        <begin position="1"/>
        <end position="45"/>
    </location>
</feature>
<name>A0A068T8V8_NEOGA</name>
<gene>
    <name evidence="2" type="ORF">RG1141_CH14680</name>
</gene>
<evidence type="ECO:0000313" key="3">
    <source>
        <dbReference type="Proteomes" id="UP000028186"/>
    </source>
</evidence>
<protein>
    <submittedName>
        <fullName evidence="2">Uncharacterized protein</fullName>
    </submittedName>
</protein>
<dbReference type="HOGENOM" id="CLU_1530942_0_0_5"/>